<feature type="transmembrane region" description="Helical" evidence="1">
    <location>
        <begin position="99"/>
        <end position="117"/>
    </location>
</feature>
<keyword evidence="1" id="KW-0472">Membrane</keyword>
<keyword evidence="3" id="KW-1185">Reference proteome</keyword>
<protein>
    <submittedName>
        <fullName evidence="2">Uncharacterized protein</fullName>
    </submittedName>
</protein>
<accession>A0A4R1XTV4</accession>
<keyword evidence="1" id="KW-1133">Transmembrane helix</keyword>
<feature type="transmembrane region" description="Helical" evidence="1">
    <location>
        <begin position="123"/>
        <end position="145"/>
    </location>
</feature>
<keyword evidence="1" id="KW-0812">Transmembrane</keyword>
<feature type="transmembrane region" description="Helical" evidence="1">
    <location>
        <begin position="53"/>
        <end position="78"/>
    </location>
</feature>
<comment type="caution">
    <text evidence="2">The sequence shown here is derived from an EMBL/GenBank/DDBJ whole genome shotgun (WGS) entry which is preliminary data.</text>
</comment>
<evidence type="ECO:0000313" key="3">
    <source>
        <dbReference type="Proteomes" id="UP000294963"/>
    </source>
</evidence>
<dbReference type="Proteomes" id="UP000294963">
    <property type="component" value="Unassembled WGS sequence"/>
</dbReference>
<evidence type="ECO:0000313" key="2">
    <source>
        <dbReference type="EMBL" id="TCM65840.1"/>
    </source>
</evidence>
<evidence type="ECO:0000256" key="1">
    <source>
        <dbReference type="SAM" id="Phobius"/>
    </source>
</evidence>
<dbReference type="EMBL" id="SLVJ01000014">
    <property type="protein sequence ID" value="TCM65840.1"/>
    <property type="molecule type" value="Genomic_DNA"/>
</dbReference>
<name>A0A4R1XTV4_ACICA</name>
<organism evidence="2 3">
    <name type="scientific">Acinetobacter calcoaceticus</name>
    <dbReference type="NCBI Taxonomy" id="471"/>
    <lineage>
        <taxon>Bacteria</taxon>
        <taxon>Pseudomonadati</taxon>
        <taxon>Pseudomonadota</taxon>
        <taxon>Gammaproteobacteria</taxon>
        <taxon>Moraxellales</taxon>
        <taxon>Moraxellaceae</taxon>
        <taxon>Acinetobacter</taxon>
        <taxon>Acinetobacter calcoaceticus/baumannii complex</taxon>
    </lineage>
</organism>
<feature type="transmembrane region" description="Helical" evidence="1">
    <location>
        <begin position="12"/>
        <end position="41"/>
    </location>
</feature>
<gene>
    <name evidence="2" type="ORF">EC844_11486</name>
</gene>
<proteinExistence type="predicted"/>
<reference evidence="2 3" key="1">
    <citation type="submission" date="2019-03" db="EMBL/GenBank/DDBJ databases">
        <title>Genomic analyses of the natural microbiome of Caenorhabditis elegans.</title>
        <authorList>
            <person name="Samuel B."/>
        </authorList>
    </citation>
    <scope>NUCLEOTIDE SEQUENCE [LARGE SCALE GENOMIC DNA]</scope>
    <source>
        <strain evidence="2 3">JUb89</strain>
    </source>
</reference>
<sequence length="174" mass="19937">MKKSNDSSIQFNIFPIFILGGPAIAAMLSYLSFVILITLQYPDSLFRENNELLGIFIMVVIYSYILGIAPAIVTALSFNGFMKKHNINLKLKHFIRSGFYSNLIWFPLVLLFNLIGSDLSKPLNLIFMMMFPVTFICVTLSWLCYHHRKKKIKSCFFYYSTSSTSTLGFKLHGC</sequence>
<dbReference type="AlphaFoldDB" id="A0A4R1XTV4"/>